<accession>A0A238L5C8</accession>
<reference evidence="1 2" key="1">
    <citation type="submission" date="2017-05" db="EMBL/GenBank/DDBJ databases">
        <authorList>
            <person name="Song R."/>
            <person name="Chenine A.L."/>
            <person name="Ruprecht R.M."/>
        </authorList>
    </citation>
    <scope>NUCLEOTIDE SEQUENCE [LARGE SCALE GENOMIC DNA]</scope>
    <source>
        <strain evidence="1 2">CECT 8898</strain>
    </source>
</reference>
<gene>
    <name evidence="1" type="ORF">MAA8898_04717</name>
</gene>
<name>A0A238L5C8_9RHOB</name>
<dbReference type="AlphaFoldDB" id="A0A238L5C8"/>
<dbReference type="RefSeq" id="WP_094023436.1">
    <property type="nucleotide sequence ID" value="NZ_FXYF01000021.1"/>
</dbReference>
<dbReference type="Proteomes" id="UP000207598">
    <property type="component" value="Unassembled WGS sequence"/>
</dbReference>
<dbReference type="EMBL" id="FXYF01000021">
    <property type="protein sequence ID" value="SMX50313.1"/>
    <property type="molecule type" value="Genomic_DNA"/>
</dbReference>
<proteinExistence type="predicted"/>
<organism evidence="1 2">
    <name type="scientific">Maliponia aquimaris</name>
    <dbReference type="NCBI Taxonomy" id="1673631"/>
    <lineage>
        <taxon>Bacteria</taxon>
        <taxon>Pseudomonadati</taxon>
        <taxon>Pseudomonadota</taxon>
        <taxon>Alphaproteobacteria</taxon>
        <taxon>Rhodobacterales</taxon>
        <taxon>Paracoccaceae</taxon>
        <taxon>Maliponia</taxon>
    </lineage>
</organism>
<keyword evidence="2" id="KW-1185">Reference proteome</keyword>
<evidence type="ECO:0000313" key="1">
    <source>
        <dbReference type="EMBL" id="SMX50313.1"/>
    </source>
</evidence>
<protein>
    <submittedName>
        <fullName evidence="1">Uncharacterized protein</fullName>
    </submittedName>
</protein>
<evidence type="ECO:0000313" key="2">
    <source>
        <dbReference type="Proteomes" id="UP000207598"/>
    </source>
</evidence>
<sequence length="156" mass="16989">MARVPVTALHARLSGIGTTISTSVDATAKAIAEAGGNDDWLRKLNSRIDDLEKDVQHLKKAHYLRIYRLLVVGIDARDRKFVQDEPLAASLIAAGYPDVKSVAMISAGRGKRPSQKLSEDLEKIHKTDPGKYGPPPAPNDLELLYDICAETEKSAT</sequence>